<protein>
    <submittedName>
        <fullName evidence="3">DUF397 domain-containing protein</fullName>
    </submittedName>
</protein>
<dbReference type="AlphaFoldDB" id="A0A7K1LCY7"/>
<dbReference type="RefSeq" id="WP_156221867.1">
    <property type="nucleotide sequence ID" value="NZ_WOFH01000020.1"/>
</dbReference>
<reference evidence="3 4" key="1">
    <citation type="submission" date="2019-11" db="EMBL/GenBank/DDBJ databases">
        <authorList>
            <person name="Cao P."/>
        </authorList>
    </citation>
    <scope>NUCLEOTIDE SEQUENCE [LARGE SCALE GENOMIC DNA]</scope>
    <source>
        <strain evidence="3 4">NEAU-AAG5</strain>
    </source>
</reference>
<dbReference type="EMBL" id="WOFH01000020">
    <property type="protein sequence ID" value="MUN42287.1"/>
    <property type="molecule type" value="Genomic_DNA"/>
</dbReference>
<feature type="region of interest" description="Disordered" evidence="1">
    <location>
        <begin position="1"/>
        <end position="26"/>
    </location>
</feature>
<dbReference type="InterPro" id="IPR007278">
    <property type="entry name" value="DUF397"/>
</dbReference>
<proteinExistence type="predicted"/>
<keyword evidence="4" id="KW-1185">Reference proteome</keyword>
<feature type="domain" description="DUF397" evidence="2">
    <location>
        <begin position="11"/>
        <end position="63"/>
    </location>
</feature>
<name>A0A7K1LCY7_9ACTN</name>
<evidence type="ECO:0000313" key="3">
    <source>
        <dbReference type="EMBL" id="MUN42287.1"/>
    </source>
</evidence>
<accession>A0A7K1LCY7</accession>
<dbReference type="Proteomes" id="UP000432015">
    <property type="component" value="Unassembled WGS sequence"/>
</dbReference>
<sequence length="64" mass="6791">MQSIASTERPAWRKSSHSGSTGGECVEMASAPGLVAIRDSKDPHGPKLVIPRDTFASLVTALKR</sequence>
<gene>
    <name evidence="3" type="ORF">GNZ18_37725</name>
</gene>
<dbReference type="Pfam" id="PF04149">
    <property type="entry name" value="DUF397"/>
    <property type="match status" value="1"/>
</dbReference>
<organism evidence="3 4">
    <name type="scientific">Actinomadura litoris</name>
    <dbReference type="NCBI Taxonomy" id="2678616"/>
    <lineage>
        <taxon>Bacteria</taxon>
        <taxon>Bacillati</taxon>
        <taxon>Actinomycetota</taxon>
        <taxon>Actinomycetes</taxon>
        <taxon>Streptosporangiales</taxon>
        <taxon>Thermomonosporaceae</taxon>
        <taxon>Actinomadura</taxon>
    </lineage>
</organism>
<evidence type="ECO:0000259" key="2">
    <source>
        <dbReference type="Pfam" id="PF04149"/>
    </source>
</evidence>
<evidence type="ECO:0000256" key="1">
    <source>
        <dbReference type="SAM" id="MobiDB-lite"/>
    </source>
</evidence>
<comment type="caution">
    <text evidence="3">The sequence shown here is derived from an EMBL/GenBank/DDBJ whole genome shotgun (WGS) entry which is preliminary data.</text>
</comment>
<evidence type="ECO:0000313" key="4">
    <source>
        <dbReference type="Proteomes" id="UP000432015"/>
    </source>
</evidence>